<evidence type="ECO:0000256" key="1">
    <source>
        <dbReference type="SAM" id="MobiDB-lite"/>
    </source>
</evidence>
<dbReference type="InterPro" id="IPR013783">
    <property type="entry name" value="Ig-like_fold"/>
</dbReference>
<proteinExistence type="predicted"/>
<evidence type="ECO:0000313" key="2">
    <source>
        <dbReference type="EMBL" id="MEQ2472837.1"/>
    </source>
</evidence>
<gene>
    <name evidence="2" type="ORF">WMO29_10120</name>
</gene>
<dbReference type="Proteomes" id="UP001438008">
    <property type="component" value="Unassembled WGS sequence"/>
</dbReference>
<accession>A0ABV1FIE5</accession>
<dbReference type="RefSeq" id="WP_349164687.1">
    <property type="nucleotide sequence ID" value="NZ_JBBMFE010000008.1"/>
</dbReference>
<protein>
    <submittedName>
        <fullName evidence="2">Alpha-amylase family glycosyl hydrolase</fullName>
    </submittedName>
</protein>
<keyword evidence="2" id="KW-0378">Hydrolase</keyword>
<dbReference type="InterPro" id="IPR017853">
    <property type="entry name" value="GH"/>
</dbReference>
<feature type="region of interest" description="Disordered" evidence="1">
    <location>
        <begin position="623"/>
        <end position="646"/>
    </location>
</feature>
<organism evidence="2 3">
    <name type="scientific">Laedolimicola intestinihominis</name>
    <dbReference type="NCBI Taxonomy" id="3133166"/>
    <lineage>
        <taxon>Bacteria</taxon>
        <taxon>Bacillati</taxon>
        <taxon>Bacillota</taxon>
        <taxon>Clostridia</taxon>
        <taxon>Lachnospirales</taxon>
        <taxon>Lachnospiraceae</taxon>
        <taxon>Laedolimicola</taxon>
    </lineage>
</organism>
<dbReference type="GO" id="GO:0016787">
    <property type="term" value="F:hydrolase activity"/>
    <property type="evidence" value="ECO:0007669"/>
    <property type="project" value="UniProtKB-KW"/>
</dbReference>
<dbReference type="SUPFAM" id="SSF51445">
    <property type="entry name" value="(Trans)glycosidases"/>
    <property type="match status" value="1"/>
</dbReference>
<dbReference type="PANTHER" id="PTHR43002">
    <property type="entry name" value="GLYCOGEN DEBRANCHING ENZYME"/>
    <property type="match status" value="1"/>
</dbReference>
<dbReference type="EMBL" id="JBBMFE010000008">
    <property type="protein sequence ID" value="MEQ2472837.1"/>
    <property type="molecule type" value="Genomic_DNA"/>
</dbReference>
<dbReference type="Gene3D" id="2.60.40.1180">
    <property type="entry name" value="Golgi alpha-mannosidase II"/>
    <property type="match status" value="1"/>
</dbReference>
<dbReference type="SUPFAM" id="SSF51011">
    <property type="entry name" value="Glycosyl hydrolase domain"/>
    <property type="match status" value="1"/>
</dbReference>
<reference evidence="2 3" key="1">
    <citation type="submission" date="2024-03" db="EMBL/GenBank/DDBJ databases">
        <title>Human intestinal bacterial collection.</title>
        <authorList>
            <person name="Pauvert C."/>
            <person name="Hitch T.C.A."/>
            <person name="Clavel T."/>
        </authorList>
    </citation>
    <scope>NUCLEOTIDE SEQUENCE [LARGE SCALE GENOMIC DNA]</scope>
    <source>
        <strain evidence="2 3">CLA-AA-H132</strain>
    </source>
</reference>
<comment type="caution">
    <text evidence="2">The sequence shown here is derived from an EMBL/GenBank/DDBJ whole genome shotgun (WGS) entry which is preliminary data.</text>
</comment>
<feature type="compositionally biased region" description="Basic and acidic residues" evidence="1">
    <location>
        <begin position="631"/>
        <end position="646"/>
    </location>
</feature>
<keyword evidence="3" id="KW-1185">Reference proteome</keyword>
<dbReference type="InterPro" id="IPR013780">
    <property type="entry name" value="Glyco_hydro_b"/>
</dbReference>
<sequence length="646" mass="74139">MKTLDTSFRYPIKTGSYHRPGIERQGAWISFTAAVPAEKDCALLLYKKGSPEAEIEIPMEYSTRYGDLRSVEIEKLPIEKYEYNYRIAGTIVTDSYARRISGRKTWGQAPAGEAALRGCIISDEFDWEGDEPLQIPYTDVIAYATHVRGFTKHPTSGVRAKGTFAGVREKIPYLKALGINQLELMPVYEFAEVEAWDEKRPAIRRGRSDEPLMNYWGYTDSYYFAPKASYAASNDPVRELKTLVKELHKNGIELVLEFYFPKAMQTARVLDCIRYWVLEYHIDGVHVNRDHTPVEALAQEPLLSHTKIMSEGFGLEEIYDGRTVPGFRNLAEYNDGFMMDIRRFLKGDEGMIPAFIWRERKNPERHAVMNYLAGHNGFTLMDAVSYDEKHNEANGEDNRDGTDYNYSWNCGEEGPSRKKKTLELRSRQLRNALVMLYLGQGVPVLYGGDEHGNSQLGNNNVYCQDNELSWIKWKPGKAWEYLEEYVRRLISFRKDHPVFHQDAELRQTDYLSCGHPDVSYHGKRAWLGDFENYSRSVGILYAGEYVSANSEGKEHDDSFYVAYNMHWIPHEFALPKLPGKQVWTIALDTGIEGTDGIHAEGSEELLTDQRTVTVSERTILVLRGQTRRKEKKEQKEQKKQAGAEAE</sequence>
<dbReference type="Gene3D" id="2.60.40.10">
    <property type="entry name" value="Immunoglobulins"/>
    <property type="match status" value="1"/>
</dbReference>
<evidence type="ECO:0000313" key="3">
    <source>
        <dbReference type="Proteomes" id="UP001438008"/>
    </source>
</evidence>
<dbReference type="Gene3D" id="3.20.20.80">
    <property type="entry name" value="Glycosidases"/>
    <property type="match status" value="2"/>
</dbReference>
<name>A0ABV1FIE5_9FIRM</name>